<comment type="caution">
    <text evidence="1">The sequence shown here is derived from an EMBL/GenBank/DDBJ whole genome shotgun (WGS) entry which is preliminary data.</text>
</comment>
<accession>A0A918YR78</accession>
<organism evidence="1 2">
    <name type="scientific">Streptomyces alanosinicus</name>
    <dbReference type="NCBI Taxonomy" id="68171"/>
    <lineage>
        <taxon>Bacteria</taxon>
        <taxon>Bacillati</taxon>
        <taxon>Actinomycetota</taxon>
        <taxon>Actinomycetes</taxon>
        <taxon>Kitasatosporales</taxon>
        <taxon>Streptomycetaceae</taxon>
        <taxon>Streptomyces</taxon>
    </lineage>
</organism>
<dbReference type="Proteomes" id="UP000655443">
    <property type="component" value="Unassembled WGS sequence"/>
</dbReference>
<reference evidence="1" key="2">
    <citation type="submission" date="2020-09" db="EMBL/GenBank/DDBJ databases">
        <authorList>
            <person name="Sun Q."/>
            <person name="Ohkuma M."/>
        </authorList>
    </citation>
    <scope>NUCLEOTIDE SEQUENCE</scope>
    <source>
        <strain evidence="1">JCM 4714</strain>
    </source>
</reference>
<dbReference type="SUPFAM" id="SSF140453">
    <property type="entry name" value="EsxAB dimer-like"/>
    <property type="match status" value="1"/>
</dbReference>
<dbReference type="EMBL" id="BMVG01000032">
    <property type="protein sequence ID" value="GHE12137.1"/>
    <property type="molecule type" value="Genomic_DNA"/>
</dbReference>
<protein>
    <recommendedName>
        <fullName evidence="3">WXG100 family type VII secretion target</fullName>
    </recommendedName>
</protein>
<sequence length="88" mass="9971">MSDRVEECRKDLNNMKRFANEIDKVLDAVDAASGTDTWQGPAADSFRSEWNGRRKAIHDALDAARGQYNTILQRVQDEENKKKTGSTK</sequence>
<name>A0A918YR78_9ACTN</name>
<reference evidence="1" key="1">
    <citation type="journal article" date="2014" name="Int. J. Syst. Evol. Microbiol.">
        <title>Complete genome sequence of Corynebacterium casei LMG S-19264T (=DSM 44701T), isolated from a smear-ripened cheese.</title>
        <authorList>
            <consortium name="US DOE Joint Genome Institute (JGI-PGF)"/>
            <person name="Walter F."/>
            <person name="Albersmeier A."/>
            <person name="Kalinowski J."/>
            <person name="Ruckert C."/>
        </authorList>
    </citation>
    <scope>NUCLEOTIDE SEQUENCE</scope>
    <source>
        <strain evidence="1">JCM 4714</strain>
    </source>
</reference>
<evidence type="ECO:0000313" key="1">
    <source>
        <dbReference type="EMBL" id="GHE12137.1"/>
    </source>
</evidence>
<keyword evidence="2" id="KW-1185">Reference proteome</keyword>
<gene>
    <name evidence="1" type="ORF">GCM10010339_74330</name>
</gene>
<proteinExistence type="predicted"/>
<dbReference type="AlphaFoldDB" id="A0A918YR78"/>
<dbReference type="RefSeq" id="WP_189958023.1">
    <property type="nucleotide sequence ID" value="NZ_BMVG01000032.1"/>
</dbReference>
<dbReference type="InterPro" id="IPR036689">
    <property type="entry name" value="ESAT-6-like_sf"/>
</dbReference>
<dbReference type="Gene3D" id="1.10.287.1060">
    <property type="entry name" value="ESAT-6-like"/>
    <property type="match status" value="1"/>
</dbReference>
<evidence type="ECO:0000313" key="2">
    <source>
        <dbReference type="Proteomes" id="UP000655443"/>
    </source>
</evidence>
<evidence type="ECO:0008006" key="3">
    <source>
        <dbReference type="Google" id="ProtNLM"/>
    </source>
</evidence>